<keyword evidence="4 5" id="KW-0067">ATP-binding</keyword>
<dbReference type="PROSITE" id="PS00108">
    <property type="entry name" value="PROTEIN_KINASE_ST"/>
    <property type="match status" value="1"/>
</dbReference>
<keyword evidence="6" id="KW-0723">Serine/threonine-protein kinase</keyword>
<comment type="caution">
    <text evidence="8">The sequence shown here is derived from an EMBL/GenBank/DDBJ whole genome shotgun (WGS) entry which is preliminary data.</text>
</comment>
<dbReference type="PROSITE" id="PS00107">
    <property type="entry name" value="PROTEIN_KINASE_ATP"/>
    <property type="match status" value="1"/>
</dbReference>
<evidence type="ECO:0000313" key="8">
    <source>
        <dbReference type="EMBL" id="KAH6827117.1"/>
    </source>
</evidence>
<proteinExistence type="inferred from homology"/>
<dbReference type="InterPro" id="IPR000719">
    <property type="entry name" value="Prot_kinase_dom"/>
</dbReference>
<dbReference type="GO" id="GO:0005524">
    <property type="term" value="F:ATP binding"/>
    <property type="evidence" value="ECO:0007669"/>
    <property type="project" value="UniProtKB-UniRule"/>
</dbReference>
<evidence type="ECO:0000256" key="1">
    <source>
        <dbReference type="ARBA" id="ARBA00022679"/>
    </source>
</evidence>
<dbReference type="Gene3D" id="1.10.510.10">
    <property type="entry name" value="Transferase(Phosphotransferase) domain 1"/>
    <property type="match status" value="1"/>
</dbReference>
<name>A0AAD4J4N0_PERFH</name>
<dbReference type="PROSITE" id="PS50011">
    <property type="entry name" value="PROTEIN_KINASE_DOM"/>
    <property type="match status" value="1"/>
</dbReference>
<keyword evidence="1" id="KW-0808">Transferase</keyword>
<keyword evidence="2 5" id="KW-0547">Nucleotide-binding</keyword>
<protein>
    <recommendedName>
        <fullName evidence="7">Protein kinase domain-containing protein</fullName>
    </recommendedName>
</protein>
<keyword evidence="9" id="KW-1185">Reference proteome</keyword>
<evidence type="ECO:0000256" key="4">
    <source>
        <dbReference type="ARBA" id="ARBA00022840"/>
    </source>
</evidence>
<evidence type="ECO:0000256" key="5">
    <source>
        <dbReference type="PROSITE-ProRule" id="PRU10141"/>
    </source>
</evidence>
<dbReference type="InterPro" id="IPR017441">
    <property type="entry name" value="Protein_kinase_ATP_BS"/>
</dbReference>
<dbReference type="GO" id="GO:0007165">
    <property type="term" value="P:signal transduction"/>
    <property type="evidence" value="ECO:0007669"/>
    <property type="project" value="TreeGrafter"/>
</dbReference>
<dbReference type="AlphaFoldDB" id="A0AAD4J4N0"/>
<feature type="binding site" evidence="5">
    <location>
        <position position="32"/>
    </location>
    <ligand>
        <name>ATP</name>
        <dbReference type="ChEBI" id="CHEBI:30616"/>
    </ligand>
</feature>
<comment type="similarity">
    <text evidence="6">Belongs to the protein kinase superfamily.</text>
</comment>
<reference evidence="8 9" key="1">
    <citation type="journal article" date="2021" name="Nat. Commun.">
        <title>Incipient diploidization of the medicinal plant Perilla within 10,000 years.</title>
        <authorList>
            <person name="Zhang Y."/>
            <person name="Shen Q."/>
            <person name="Leng L."/>
            <person name="Zhang D."/>
            <person name="Chen S."/>
            <person name="Shi Y."/>
            <person name="Ning Z."/>
            <person name="Chen S."/>
        </authorList>
    </citation>
    <scope>NUCLEOTIDE SEQUENCE [LARGE SCALE GENOMIC DNA]</scope>
    <source>
        <strain evidence="9">cv. PC099</strain>
    </source>
</reference>
<dbReference type="InterPro" id="IPR011009">
    <property type="entry name" value="Kinase-like_dom_sf"/>
</dbReference>
<evidence type="ECO:0000256" key="3">
    <source>
        <dbReference type="ARBA" id="ARBA00022777"/>
    </source>
</evidence>
<feature type="domain" description="Protein kinase" evidence="7">
    <location>
        <begin position="3"/>
        <end position="248"/>
    </location>
</feature>
<dbReference type="InterPro" id="IPR052751">
    <property type="entry name" value="Plant_MAPKKK"/>
</dbReference>
<evidence type="ECO:0000259" key="7">
    <source>
        <dbReference type="PROSITE" id="PS50011"/>
    </source>
</evidence>
<dbReference type="PANTHER" id="PTHR48011">
    <property type="entry name" value="CCR4-NOT TRANSCRIPTIONAL COMPLEX SUBUNIT CAF120-RELATED"/>
    <property type="match status" value="1"/>
</dbReference>
<organism evidence="8 9">
    <name type="scientific">Perilla frutescens var. hirtella</name>
    <name type="common">Perilla citriodora</name>
    <name type="synonym">Perilla setoyensis</name>
    <dbReference type="NCBI Taxonomy" id="608512"/>
    <lineage>
        <taxon>Eukaryota</taxon>
        <taxon>Viridiplantae</taxon>
        <taxon>Streptophyta</taxon>
        <taxon>Embryophyta</taxon>
        <taxon>Tracheophyta</taxon>
        <taxon>Spermatophyta</taxon>
        <taxon>Magnoliopsida</taxon>
        <taxon>eudicotyledons</taxon>
        <taxon>Gunneridae</taxon>
        <taxon>Pentapetalae</taxon>
        <taxon>asterids</taxon>
        <taxon>lamiids</taxon>
        <taxon>Lamiales</taxon>
        <taxon>Lamiaceae</taxon>
        <taxon>Nepetoideae</taxon>
        <taxon>Elsholtzieae</taxon>
        <taxon>Perilla</taxon>
    </lineage>
</organism>
<keyword evidence="3" id="KW-0418">Kinase</keyword>
<dbReference type="GO" id="GO:0004674">
    <property type="term" value="F:protein serine/threonine kinase activity"/>
    <property type="evidence" value="ECO:0007669"/>
    <property type="project" value="UniProtKB-KW"/>
</dbReference>
<dbReference type="InterPro" id="IPR008271">
    <property type="entry name" value="Ser/Thr_kinase_AS"/>
</dbReference>
<evidence type="ECO:0000313" key="9">
    <source>
        <dbReference type="Proteomes" id="UP001190926"/>
    </source>
</evidence>
<dbReference type="Proteomes" id="UP001190926">
    <property type="component" value="Unassembled WGS sequence"/>
</dbReference>
<gene>
    <name evidence="8" type="ORF">C2S53_004723</name>
</gene>
<dbReference type="Pfam" id="PF00069">
    <property type="entry name" value="Pkinase"/>
    <property type="match status" value="1"/>
</dbReference>
<dbReference type="SMART" id="SM00220">
    <property type="entry name" value="S_TKc"/>
    <property type="match status" value="1"/>
</dbReference>
<accession>A0AAD4J4N0</accession>
<sequence>MDWTRGHTIGHGASAAVSIAVSHISGDIFAVKSAELSKSESLQREHNILSTLNCPHIVGYRGCDISLENNEAMFNLMIEYAADGTLSDAVRRGGGGLPEPAIRHYTQGIVKGLEYLHSKGIVHCDIKGSNILISRGEAKIADFGCAKAVGESVISGTPLFMAPEVARGEEQGFLADIWALGCTVIEMATGHAPWPNVAATLHRIAFSGETPELPAFLSELANDFLSKCLRVDSRERWTAKELLRHPFLDEFRHEKMIIDSTDSPTSILDQEIWSSIEEEYSHDPVEFNLADYSKLEESCMNSIMEEWDCTESWITVRDGKNVDFSNDRKTEFFSW</sequence>
<dbReference type="EMBL" id="SDAM02000152">
    <property type="protein sequence ID" value="KAH6827117.1"/>
    <property type="molecule type" value="Genomic_DNA"/>
</dbReference>
<dbReference type="SUPFAM" id="SSF56112">
    <property type="entry name" value="Protein kinase-like (PK-like)"/>
    <property type="match status" value="1"/>
</dbReference>
<evidence type="ECO:0000256" key="2">
    <source>
        <dbReference type="ARBA" id="ARBA00022741"/>
    </source>
</evidence>
<dbReference type="CDD" id="cd06606">
    <property type="entry name" value="STKc_MAPKKK"/>
    <property type="match status" value="1"/>
</dbReference>
<evidence type="ECO:0000256" key="6">
    <source>
        <dbReference type="RuleBase" id="RU000304"/>
    </source>
</evidence>
<dbReference type="PANTHER" id="PTHR48011:SF4">
    <property type="entry name" value="MITOGEN-ACTIVATED PROTEIN KINASE KINASE KINASE 19"/>
    <property type="match status" value="1"/>
</dbReference>